<dbReference type="GO" id="GO:0005737">
    <property type="term" value="C:cytoplasm"/>
    <property type="evidence" value="ECO:0007669"/>
    <property type="project" value="UniProtKB-ARBA"/>
</dbReference>
<evidence type="ECO:0000256" key="3">
    <source>
        <dbReference type="ARBA" id="ARBA00022478"/>
    </source>
</evidence>
<evidence type="ECO:0000256" key="2">
    <source>
        <dbReference type="ARBA" id="ARBA00011038"/>
    </source>
</evidence>
<dbReference type="Pfam" id="PF05158">
    <property type="entry name" value="RNA_pol_Rpc34"/>
    <property type="match status" value="1"/>
</dbReference>
<comment type="subcellular location">
    <subcellularLocation>
        <location evidence="1 7">Nucleus</location>
    </subcellularLocation>
</comment>
<reference evidence="8 9" key="1">
    <citation type="submission" date="2024-03" db="EMBL/GenBank/DDBJ databases">
        <title>Adaptation during the transition from Ophiocordyceps entomopathogen to insect associate is accompanied by gene loss and intensified selection.</title>
        <authorList>
            <person name="Ward C.M."/>
            <person name="Onetto C.A."/>
            <person name="Borneman A.R."/>
        </authorList>
    </citation>
    <scope>NUCLEOTIDE SEQUENCE [LARGE SCALE GENOMIC DNA]</scope>
    <source>
        <strain evidence="8">AWRI1</strain>
        <tissue evidence="8">Single Adult Female</tissue>
    </source>
</reference>
<dbReference type="SUPFAM" id="SSF46785">
    <property type="entry name" value="Winged helix' DNA-binding domain"/>
    <property type="match status" value="2"/>
</dbReference>
<dbReference type="InterPro" id="IPR036388">
    <property type="entry name" value="WH-like_DNA-bd_sf"/>
</dbReference>
<dbReference type="GO" id="GO:0005654">
    <property type="term" value="C:nucleoplasm"/>
    <property type="evidence" value="ECO:0007669"/>
    <property type="project" value="UniProtKB-ARBA"/>
</dbReference>
<name>A0AAN9Y7G1_9HEMI</name>
<dbReference type="EMBL" id="JBBCAQ010000007">
    <property type="protein sequence ID" value="KAK7602823.1"/>
    <property type="molecule type" value="Genomic_DNA"/>
</dbReference>
<dbReference type="Proteomes" id="UP001367676">
    <property type="component" value="Unassembled WGS sequence"/>
</dbReference>
<comment type="function">
    <text evidence="6 7">DNA-dependent RNA polymerase catalyzes the transcription of DNA into RNA using the four ribonucleoside triphosphates as substrates. Specific peripheric component of RNA polymerase III which synthesizes small RNAs, such as 5S rRNA and tRNAs.</text>
</comment>
<dbReference type="InterPro" id="IPR007832">
    <property type="entry name" value="RNA_pol_Rpc34"/>
</dbReference>
<dbReference type="PIRSF" id="PIRSF028763">
    <property type="entry name" value="RNA_pol_Rpc34"/>
    <property type="match status" value="1"/>
</dbReference>
<dbReference type="InterPro" id="IPR016049">
    <property type="entry name" value="RNA_pol_Rpc34-like"/>
</dbReference>
<dbReference type="PANTHER" id="PTHR12780">
    <property type="entry name" value="RNA POLYMERASE III DNA DIRECTED , 39KD SUBUNIT-RELATED"/>
    <property type="match status" value="1"/>
</dbReference>
<keyword evidence="4 7" id="KW-0804">Transcription</keyword>
<keyword evidence="3 7" id="KW-0240">DNA-directed RNA polymerase</keyword>
<dbReference type="Gene3D" id="1.10.10.10">
    <property type="entry name" value="Winged helix-like DNA-binding domain superfamily/Winged helix DNA-binding domain"/>
    <property type="match status" value="2"/>
</dbReference>
<organism evidence="8 9">
    <name type="scientific">Parthenolecanium corni</name>
    <dbReference type="NCBI Taxonomy" id="536013"/>
    <lineage>
        <taxon>Eukaryota</taxon>
        <taxon>Metazoa</taxon>
        <taxon>Ecdysozoa</taxon>
        <taxon>Arthropoda</taxon>
        <taxon>Hexapoda</taxon>
        <taxon>Insecta</taxon>
        <taxon>Pterygota</taxon>
        <taxon>Neoptera</taxon>
        <taxon>Paraneoptera</taxon>
        <taxon>Hemiptera</taxon>
        <taxon>Sternorrhyncha</taxon>
        <taxon>Coccoidea</taxon>
        <taxon>Coccidae</taxon>
        <taxon>Parthenolecanium</taxon>
    </lineage>
</organism>
<sequence length="272" mass="30519">MESELERRVFESIKGFPNGVSDKDLSKEFPQTSVTDRVKAVNSLLQKARVGIYKLPGGKIIYKVNVASAPDSLKTADNEEKIIYRIIEEAANKGIWIRDIRSRSNLLPKQLDKVLRSLENNKMIKSVKTVNASKKKVYMLYNLEPDSSLTGGAWYSDQEFESDFVDKLNQYCYKFLLLKKSNNSDLICDSVFIHNKLYATATEVCDFINNLGISNVKLSEGDIKQILTTLLYDGKVDKKLCSGGVVKYKAVESPLLAPGFVRQPCGICPVSK</sequence>
<dbReference type="FunFam" id="1.10.10.10:FF:000116">
    <property type="entry name" value="DNA-directed RNA polymerase III subunit RPC6"/>
    <property type="match status" value="1"/>
</dbReference>
<evidence type="ECO:0000313" key="9">
    <source>
        <dbReference type="Proteomes" id="UP001367676"/>
    </source>
</evidence>
<comment type="similarity">
    <text evidence="2 7">Belongs to the eukaryotic RPC34/RPC39 RNA polymerase subunit family.</text>
</comment>
<accession>A0AAN9Y7G1</accession>
<protein>
    <recommendedName>
        <fullName evidence="7">DNA-directed RNA polymerase III subunit RPC6</fullName>
        <shortName evidence="7">RNA polymerase III subunit C6</shortName>
    </recommendedName>
</protein>
<dbReference type="AlphaFoldDB" id="A0AAN9Y7G1"/>
<evidence type="ECO:0000313" key="8">
    <source>
        <dbReference type="EMBL" id="KAK7602823.1"/>
    </source>
</evidence>
<evidence type="ECO:0000256" key="4">
    <source>
        <dbReference type="ARBA" id="ARBA00023163"/>
    </source>
</evidence>
<dbReference type="InterPro" id="IPR036390">
    <property type="entry name" value="WH_DNA-bd_sf"/>
</dbReference>
<evidence type="ECO:0000256" key="5">
    <source>
        <dbReference type="ARBA" id="ARBA00023242"/>
    </source>
</evidence>
<keyword evidence="9" id="KW-1185">Reference proteome</keyword>
<comment type="caution">
    <text evidence="8">The sequence shown here is derived from an EMBL/GenBank/DDBJ whole genome shotgun (WGS) entry which is preliminary data.</text>
</comment>
<dbReference type="FunFam" id="1.10.10.10:FF:000237">
    <property type="entry name" value="DNA-directed RNA polymerase III subunit RPC6"/>
    <property type="match status" value="1"/>
</dbReference>
<dbReference type="GO" id="GO:0006383">
    <property type="term" value="P:transcription by RNA polymerase III"/>
    <property type="evidence" value="ECO:0007669"/>
    <property type="project" value="UniProtKB-UniRule"/>
</dbReference>
<evidence type="ECO:0000256" key="6">
    <source>
        <dbReference type="ARBA" id="ARBA00055148"/>
    </source>
</evidence>
<evidence type="ECO:0000256" key="7">
    <source>
        <dbReference type="PIRNR" id="PIRNR028763"/>
    </source>
</evidence>
<evidence type="ECO:0000256" key="1">
    <source>
        <dbReference type="ARBA" id="ARBA00004123"/>
    </source>
</evidence>
<dbReference type="GO" id="GO:0005666">
    <property type="term" value="C:RNA polymerase III complex"/>
    <property type="evidence" value="ECO:0007669"/>
    <property type="project" value="UniProtKB-UniRule"/>
</dbReference>
<gene>
    <name evidence="8" type="ORF">V9T40_006797</name>
</gene>
<proteinExistence type="inferred from homology"/>
<keyword evidence="5 7" id="KW-0539">Nucleus</keyword>